<dbReference type="AlphaFoldDB" id="A0A6M5Z0Y4"/>
<dbReference type="GO" id="GO:0005886">
    <property type="term" value="C:plasma membrane"/>
    <property type="evidence" value="ECO:0007669"/>
    <property type="project" value="UniProtKB-SubCell"/>
</dbReference>
<feature type="region of interest" description="Disordered" evidence="8">
    <location>
        <begin position="71"/>
        <end position="117"/>
    </location>
</feature>
<reference evidence="10" key="1">
    <citation type="submission" date="2020-05" db="EMBL/GenBank/DDBJ databases">
        <title>Frigoriglobus tundricola gen. nov., sp. nov., a psychrotolerant cellulolytic planctomycete of the family Gemmataceae with two divergent copies of 16S rRNA gene.</title>
        <authorList>
            <person name="Kulichevskaya I.S."/>
            <person name="Ivanova A.A."/>
            <person name="Naumoff D.G."/>
            <person name="Beletsky A.V."/>
            <person name="Rijpstra W.I.C."/>
            <person name="Sinninghe Damste J.S."/>
            <person name="Mardanov A.V."/>
            <person name="Ravin N.V."/>
            <person name="Dedysh S.N."/>
        </authorList>
    </citation>
    <scope>NUCLEOTIDE SEQUENCE [LARGE SCALE GENOMIC DNA]</scope>
    <source>
        <strain evidence="10">PL17</strain>
    </source>
</reference>
<name>A0A6M5Z0Y4_9BACT</name>
<keyword evidence="10" id="KW-1185">Reference proteome</keyword>
<evidence type="ECO:0000256" key="2">
    <source>
        <dbReference type="ARBA" id="ARBA00005811"/>
    </source>
</evidence>
<evidence type="ECO:0000256" key="7">
    <source>
        <dbReference type="RuleBase" id="RU003879"/>
    </source>
</evidence>
<evidence type="ECO:0000256" key="3">
    <source>
        <dbReference type="ARBA" id="ARBA00022475"/>
    </source>
</evidence>
<dbReference type="RefSeq" id="WP_171474100.1">
    <property type="nucleotide sequence ID" value="NZ_CP053452.2"/>
</dbReference>
<evidence type="ECO:0008006" key="11">
    <source>
        <dbReference type="Google" id="ProtNLM"/>
    </source>
</evidence>
<protein>
    <recommendedName>
        <fullName evidence="11">Biopolymer transport protein ExbD/TolR</fullName>
    </recommendedName>
</protein>
<evidence type="ECO:0000256" key="5">
    <source>
        <dbReference type="ARBA" id="ARBA00022989"/>
    </source>
</evidence>
<evidence type="ECO:0000256" key="8">
    <source>
        <dbReference type="SAM" id="MobiDB-lite"/>
    </source>
</evidence>
<dbReference type="GO" id="GO:0022857">
    <property type="term" value="F:transmembrane transporter activity"/>
    <property type="evidence" value="ECO:0007669"/>
    <property type="project" value="InterPro"/>
</dbReference>
<keyword evidence="4 7" id="KW-0812">Transmembrane</keyword>
<comment type="subcellular location">
    <subcellularLocation>
        <location evidence="1">Cell membrane</location>
        <topology evidence="1">Single-pass membrane protein</topology>
    </subcellularLocation>
    <subcellularLocation>
        <location evidence="7">Cell membrane</location>
        <topology evidence="7">Single-pass type II membrane protein</topology>
    </subcellularLocation>
</comment>
<keyword evidence="6" id="KW-0472">Membrane</keyword>
<dbReference type="Proteomes" id="UP000503447">
    <property type="component" value="Chromosome"/>
</dbReference>
<keyword evidence="5" id="KW-1133">Transmembrane helix</keyword>
<dbReference type="KEGG" id="ftj:FTUN_6659"/>
<dbReference type="Pfam" id="PF02472">
    <property type="entry name" value="ExbD"/>
    <property type="match status" value="1"/>
</dbReference>
<feature type="compositionally biased region" description="Low complexity" evidence="8">
    <location>
        <begin position="71"/>
        <end position="81"/>
    </location>
</feature>
<gene>
    <name evidence="9" type="ORF">FTUN_6659</name>
</gene>
<dbReference type="GO" id="GO:0015031">
    <property type="term" value="P:protein transport"/>
    <property type="evidence" value="ECO:0007669"/>
    <property type="project" value="UniProtKB-KW"/>
</dbReference>
<organism evidence="9 10">
    <name type="scientific">Frigoriglobus tundricola</name>
    <dbReference type="NCBI Taxonomy" id="2774151"/>
    <lineage>
        <taxon>Bacteria</taxon>
        <taxon>Pseudomonadati</taxon>
        <taxon>Planctomycetota</taxon>
        <taxon>Planctomycetia</taxon>
        <taxon>Gemmatales</taxon>
        <taxon>Gemmataceae</taxon>
        <taxon>Frigoriglobus</taxon>
    </lineage>
</organism>
<evidence type="ECO:0000313" key="10">
    <source>
        <dbReference type="Proteomes" id="UP000503447"/>
    </source>
</evidence>
<keyword evidence="7" id="KW-0653">Protein transport</keyword>
<evidence type="ECO:0000256" key="6">
    <source>
        <dbReference type="ARBA" id="ARBA00023136"/>
    </source>
</evidence>
<dbReference type="InterPro" id="IPR003400">
    <property type="entry name" value="ExbD"/>
</dbReference>
<evidence type="ECO:0000313" key="9">
    <source>
        <dbReference type="EMBL" id="QJW99061.1"/>
    </source>
</evidence>
<dbReference type="EMBL" id="CP053452">
    <property type="protein sequence ID" value="QJW99061.1"/>
    <property type="molecule type" value="Genomic_DNA"/>
</dbReference>
<comment type="similarity">
    <text evidence="2 7">Belongs to the ExbD/TolR family.</text>
</comment>
<sequence>MAVKPPKAFDVWFVAANTVYKAVPYNVVADWTQQGRLAAADQVRPAGTEAAWVPVAKHDLFSDYLPRATATRAPRPAAPRARSCDGGNDRGAVDATEPAAAPVELPDPEPGPAVSRFEDDDEVDMIPLIDISMVLLVFFIIIQAAGALAPVDVPEMKYAGQLRDDPDAITITIEKLNAESVYYSVRVGPSAALPSRDLLPTPEAAIQALNEALSGVTRPPEVRIACRKDLPRERVYELRRELEPLRKKGIINSTVATVVEAPNQ</sequence>
<evidence type="ECO:0000256" key="1">
    <source>
        <dbReference type="ARBA" id="ARBA00004162"/>
    </source>
</evidence>
<evidence type="ECO:0000256" key="4">
    <source>
        <dbReference type="ARBA" id="ARBA00022692"/>
    </source>
</evidence>
<proteinExistence type="inferred from homology"/>
<keyword evidence="7" id="KW-0813">Transport</keyword>
<keyword evidence="3" id="KW-1003">Cell membrane</keyword>
<accession>A0A6M5Z0Y4</accession>